<dbReference type="SMART" id="SM00343">
    <property type="entry name" value="ZnF_C2HC"/>
    <property type="match status" value="1"/>
</dbReference>
<dbReference type="PROSITE" id="PS50158">
    <property type="entry name" value="ZF_CCHC"/>
    <property type="match status" value="1"/>
</dbReference>
<dbReference type="OrthoDB" id="5597136at2759"/>
<dbReference type="GO" id="GO:0003676">
    <property type="term" value="F:nucleic acid binding"/>
    <property type="evidence" value="ECO:0007669"/>
    <property type="project" value="InterPro"/>
</dbReference>
<keyword evidence="1" id="KW-0479">Metal-binding</keyword>
<dbReference type="InterPro" id="IPR036875">
    <property type="entry name" value="Znf_CCHC_sf"/>
</dbReference>
<dbReference type="Pfam" id="PF13650">
    <property type="entry name" value="Asp_protease_2"/>
    <property type="match status" value="1"/>
</dbReference>
<evidence type="ECO:0000313" key="5">
    <source>
        <dbReference type="Proteomes" id="UP000266673"/>
    </source>
</evidence>
<dbReference type="SUPFAM" id="SSF50630">
    <property type="entry name" value="Acid proteases"/>
    <property type="match status" value="1"/>
</dbReference>
<dbReference type="InterPro" id="IPR021109">
    <property type="entry name" value="Peptidase_aspartic_dom_sf"/>
</dbReference>
<sequence length="498" mass="57377">MAYPFRESSDYLISKLNILLLSQITPVTPLKDCPILSVIFDGDCEIVKLLNFKKLKAAEANNWTGGQKSQIASGYLKESAAEWYEEIKGEVKYWKTKSEDEQKRKQSFYHLLVEQFAPPEKQYRWQIELHMLKQQVYEKIDMYTTKFKRLLSHVNINNFLSDDYIVRMFLSGLKNNNATFVAVAAPKDLKEAIAAARRVELDDYYSQHTSVNSLLMQPRVGTNLEEVKRKIDEMVLNYAAIVKKLNNNNWSVKERLPAERRGPQCYNCEEFGHFARNCLSEKPKKKEVNKKRNRNQTRGLNYCELIDEVYNGEIYNVDNVEKAEKIEKRPAKPEWNKRLRSRKLVKVQQPDNVEETQVIDTDPDAGNNGLFSPRKSPKEENPLKNLAKILRRPLPTRETNFMNLEETCRTTAARCYVRIKNNPILAVLDSGAAVSVISKRLLDKLGLKIDEESITVVVMATGTKSKTLEKVTNVKIVVQDIVIPITLQEDPGHLSYRS</sequence>
<comment type="caution">
    <text evidence="4">The sequence shown here is derived from an EMBL/GenBank/DDBJ whole genome shotgun (WGS) entry which is preliminary data.</text>
</comment>
<gene>
    <name evidence="4" type="ORF">C2G38_2208064</name>
</gene>
<evidence type="ECO:0000256" key="2">
    <source>
        <dbReference type="SAM" id="MobiDB-lite"/>
    </source>
</evidence>
<dbReference type="GO" id="GO:0008270">
    <property type="term" value="F:zinc ion binding"/>
    <property type="evidence" value="ECO:0007669"/>
    <property type="project" value="UniProtKB-KW"/>
</dbReference>
<protein>
    <recommendedName>
        <fullName evidence="3">CCHC-type domain-containing protein</fullName>
    </recommendedName>
</protein>
<keyword evidence="1" id="KW-0862">Zinc</keyword>
<keyword evidence="5" id="KW-1185">Reference proteome</keyword>
<feature type="region of interest" description="Disordered" evidence="2">
    <location>
        <begin position="358"/>
        <end position="379"/>
    </location>
</feature>
<dbReference type="Proteomes" id="UP000266673">
    <property type="component" value="Unassembled WGS sequence"/>
</dbReference>
<proteinExistence type="predicted"/>
<reference evidence="4 5" key="1">
    <citation type="submission" date="2018-06" db="EMBL/GenBank/DDBJ databases">
        <title>Comparative genomics reveals the genomic features of Rhizophagus irregularis, R. cerebriforme, R. diaphanum and Gigaspora rosea, and their symbiotic lifestyle signature.</title>
        <authorList>
            <person name="Morin E."/>
            <person name="San Clemente H."/>
            <person name="Chen E.C.H."/>
            <person name="De La Providencia I."/>
            <person name="Hainaut M."/>
            <person name="Kuo A."/>
            <person name="Kohler A."/>
            <person name="Murat C."/>
            <person name="Tang N."/>
            <person name="Roy S."/>
            <person name="Loubradou J."/>
            <person name="Henrissat B."/>
            <person name="Grigoriev I.V."/>
            <person name="Corradi N."/>
            <person name="Roux C."/>
            <person name="Martin F.M."/>
        </authorList>
    </citation>
    <scope>NUCLEOTIDE SEQUENCE [LARGE SCALE GENOMIC DNA]</scope>
    <source>
        <strain evidence="4 5">DAOM 194757</strain>
    </source>
</reference>
<dbReference type="InterPro" id="IPR001878">
    <property type="entry name" value="Znf_CCHC"/>
</dbReference>
<evidence type="ECO:0000313" key="4">
    <source>
        <dbReference type="EMBL" id="RIB09705.1"/>
    </source>
</evidence>
<evidence type="ECO:0000259" key="3">
    <source>
        <dbReference type="PROSITE" id="PS50158"/>
    </source>
</evidence>
<dbReference type="EMBL" id="QKWP01001336">
    <property type="protein sequence ID" value="RIB09705.1"/>
    <property type="molecule type" value="Genomic_DNA"/>
</dbReference>
<dbReference type="Gene3D" id="4.10.60.10">
    <property type="entry name" value="Zinc finger, CCHC-type"/>
    <property type="match status" value="1"/>
</dbReference>
<dbReference type="SUPFAM" id="SSF57756">
    <property type="entry name" value="Retrovirus zinc finger-like domains"/>
    <property type="match status" value="1"/>
</dbReference>
<dbReference type="Pfam" id="PF03732">
    <property type="entry name" value="Retrotrans_gag"/>
    <property type="match status" value="1"/>
</dbReference>
<name>A0A397UHD7_9GLOM</name>
<dbReference type="InterPro" id="IPR005162">
    <property type="entry name" value="Retrotrans_gag_dom"/>
</dbReference>
<dbReference type="CDD" id="cd00303">
    <property type="entry name" value="retropepsin_like"/>
    <property type="match status" value="1"/>
</dbReference>
<dbReference type="Pfam" id="PF00098">
    <property type="entry name" value="zf-CCHC"/>
    <property type="match status" value="1"/>
</dbReference>
<dbReference type="AlphaFoldDB" id="A0A397UHD7"/>
<feature type="domain" description="CCHC-type" evidence="3">
    <location>
        <begin position="265"/>
        <end position="278"/>
    </location>
</feature>
<evidence type="ECO:0000256" key="1">
    <source>
        <dbReference type="PROSITE-ProRule" id="PRU00047"/>
    </source>
</evidence>
<organism evidence="4 5">
    <name type="scientific">Gigaspora rosea</name>
    <dbReference type="NCBI Taxonomy" id="44941"/>
    <lineage>
        <taxon>Eukaryota</taxon>
        <taxon>Fungi</taxon>
        <taxon>Fungi incertae sedis</taxon>
        <taxon>Mucoromycota</taxon>
        <taxon>Glomeromycotina</taxon>
        <taxon>Glomeromycetes</taxon>
        <taxon>Diversisporales</taxon>
        <taxon>Gigasporaceae</taxon>
        <taxon>Gigaspora</taxon>
    </lineage>
</organism>
<keyword evidence="1" id="KW-0863">Zinc-finger</keyword>
<accession>A0A397UHD7</accession>
<dbReference type="Gene3D" id="2.40.70.10">
    <property type="entry name" value="Acid Proteases"/>
    <property type="match status" value="1"/>
</dbReference>